<dbReference type="InterPro" id="IPR003765">
    <property type="entry name" value="NO3_reductase_chaperone_NarJ"/>
</dbReference>
<dbReference type="EC" id="1.7.99.4" evidence="2"/>
<dbReference type="HOGENOM" id="CLU_084469_1_0_11"/>
<evidence type="ECO:0000256" key="1">
    <source>
        <dbReference type="ARBA" id="ARBA00023063"/>
    </source>
</evidence>
<keyword evidence="1" id="KW-0534">Nitrate assimilation</keyword>
<dbReference type="GO" id="GO:0016530">
    <property type="term" value="F:metallochaperone activity"/>
    <property type="evidence" value="ECO:0007669"/>
    <property type="project" value="TreeGrafter"/>
</dbReference>
<dbReference type="OrthoDB" id="4307003at2"/>
<accession>Q8NR70</accession>
<dbReference type="Proteomes" id="UP000000582">
    <property type="component" value="Chromosome"/>
</dbReference>
<dbReference type="eggNOG" id="COG2180">
    <property type="taxonomic scope" value="Bacteria"/>
</dbReference>
<keyword evidence="3" id="KW-1185">Reference proteome</keyword>
<protein>
    <submittedName>
        <fullName evidence="2">Nitrate reductase delta subunit</fullName>
        <ecNumber evidence="2">1.7.99.4</ecNumber>
    </submittedName>
</protein>
<dbReference type="GO" id="GO:0016491">
    <property type="term" value="F:oxidoreductase activity"/>
    <property type="evidence" value="ECO:0007669"/>
    <property type="project" value="UniProtKB-KW"/>
</dbReference>
<dbReference type="AlphaFoldDB" id="Q8NR70"/>
<dbReference type="PATRIC" id="fig|196627.13.peg.1166"/>
<dbReference type="InterPro" id="IPR020945">
    <property type="entry name" value="DMSO/NO3_reduct_chaperone"/>
</dbReference>
<dbReference type="PANTHER" id="PTHR43680">
    <property type="entry name" value="NITRATE REDUCTASE MOLYBDENUM COFACTOR ASSEMBLY CHAPERONE"/>
    <property type="match status" value="1"/>
</dbReference>
<keyword evidence="2" id="KW-0560">Oxidoreductase</keyword>
<gene>
    <name evidence="2" type="ordered locus">Cgl1187</name>
</gene>
<dbReference type="BioCyc" id="CORYNE:G18NG-10760-MONOMER"/>
<dbReference type="NCBIfam" id="TIGR00684">
    <property type="entry name" value="narJ"/>
    <property type="match status" value="1"/>
</dbReference>
<proteinExistence type="predicted"/>
<dbReference type="InterPro" id="IPR036411">
    <property type="entry name" value="TorD-like_sf"/>
</dbReference>
<sequence>MANAPLRCSHQGRTRRMRTHTGKIPDHFVPRISMTEEQRRVVFMLNSLLLDYPEEGFVDKLNAVEAQLDVLPLPVAAHVVEFLDAARVAGLRAMQEAYVETFDQRRRCSLFLTYYAVGDTRQRGTAILTFRQTLQQLGFESERDELPDHLCVVLEAAALADSSLFDAATQVLSAHRDGIEVLRAALDNLDSPYRYLIMSLCQALPEIDEETANSYMELIRSGPPAEMVGIGTPLPFPTSQPDIH</sequence>
<dbReference type="PANTHER" id="PTHR43680:SF2">
    <property type="entry name" value="NITRATE REDUCTASE MOLYBDENUM COFACTOR ASSEMBLY CHAPERONE NARJ"/>
    <property type="match status" value="1"/>
</dbReference>
<dbReference type="EMBL" id="BA000036">
    <property type="protein sequence ID" value="BAB98580.1"/>
    <property type="molecule type" value="Genomic_DNA"/>
</dbReference>
<dbReference type="Gene3D" id="1.10.3480.10">
    <property type="entry name" value="TorD-like"/>
    <property type="match status" value="1"/>
</dbReference>
<dbReference type="SUPFAM" id="SSF89155">
    <property type="entry name" value="TorD-like"/>
    <property type="match status" value="1"/>
</dbReference>
<name>Q8NR70_CORGL</name>
<dbReference type="Pfam" id="PF02613">
    <property type="entry name" value="Nitrate_red_del"/>
    <property type="match status" value="1"/>
</dbReference>
<dbReference type="GO" id="GO:0051082">
    <property type="term" value="F:unfolded protein binding"/>
    <property type="evidence" value="ECO:0007669"/>
    <property type="project" value="InterPro"/>
</dbReference>
<dbReference type="GO" id="GO:0051131">
    <property type="term" value="P:chaperone-mediated protein complex assembly"/>
    <property type="evidence" value="ECO:0007669"/>
    <property type="project" value="InterPro"/>
</dbReference>
<evidence type="ECO:0000313" key="2">
    <source>
        <dbReference type="EMBL" id="BAB98580.1"/>
    </source>
</evidence>
<dbReference type="GO" id="GO:0042128">
    <property type="term" value="P:nitrate assimilation"/>
    <property type="evidence" value="ECO:0007669"/>
    <property type="project" value="UniProtKB-KW"/>
</dbReference>
<reference evidence="3" key="1">
    <citation type="journal article" date="2003" name="Appl. Microbiol. Biotechnol.">
        <title>The Corynebacterium glutamicum genome: features and impacts on biotechnological processes.</title>
        <authorList>
            <person name="Ikeda M."/>
            <person name="Nakagawa S."/>
        </authorList>
    </citation>
    <scope>NUCLEOTIDE SEQUENCE [LARGE SCALE GENOMIC DNA]</scope>
    <source>
        <strain evidence="3">ATCC 13032 / DSM 20300 / BCRC 11384 / JCM 1318 / LMG 3730 / NCIMB 10025</strain>
    </source>
</reference>
<organism evidence="2 3">
    <name type="scientific">Corynebacterium glutamicum (strain ATCC 13032 / DSM 20300 / JCM 1318 / BCRC 11384 / CCUG 27702 / LMG 3730 / NBRC 12168 / NCIMB 10025 / NRRL B-2784 / 534)</name>
    <dbReference type="NCBI Taxonomy" id="196627"/>
    <lineage>
        <taxon>Bacteria</taxon>
        <taxon>Bacillati</taxon>
        <taxon>Actinomycetota</taxon>
        <taxon>Actinomycetes</taxon>
        <taxon>Mycobacteriales</taxon>
        <taxon>Corynebacteriaceae</taxon>
        <taxon>Corynebacterium</taxon>
    </lineage>
</organism>
<dbReference type="STRING" id="196627.cg1342"/>
<dbReference type="KEGG" id="cgl:Cgl1187"/>
<evidence type="ECO:0000313" key="3">
    <source>
        <dbReference type="Proteomes" id="UP000000582"/>
    </source>
</evidence>